<dbReference type="EMBL" id="JAAWWB010001419">
    <property type="protein sequence ID" value="KAG6736038.1"/>
    <property type="molecule type" value="Genomic_DNA"/>
</dbReference>
<gene>
    <name evidence="2" type="ORF">POTOM_061265</name>
</gene>
<reference evidence="2" key="1">
    <citation type="journal article" date="2020" name="bioRxiv">
        <title>Hybrid origin of Populus tomentosa Carr. identified through genome sequencing and phylogenomic analysis.</title>
        <authorList>
            <person name="An X."/>
            <person name="Gao K."/>
            <person name="Chen Z."/>
            <person name="Li J."/>
            <person name="Yang X."/>
            <person name="Yang X."/>
            <person name="Zhou J."/>
            <person name="Guo T."/>
            <person name="Zhao T."/>
            <person name="Huang S."/>
            <person name="Miao D."/>
            <person name="Khan W.U."/>
            <person name="Rao P."/>
            <person name="Ye M."/>
            <person name="Lei B."/>
            <person name="Liao W."/>
            <person name="Wang J."/>
            <person name="Ji L."/>
            <person name="Li Y."/>
            <person name="Guo B."/>
            <person name="Mustafa N.S."/>
            <person name="Li S."/>
            <person name="Yun Q."/>
            <person name="Keller S.R."/>
            <person name="Mao J."/>
            <person name="Zhang R."/>
            <person name="Strauss S.H."/>
        </authorList>
    </citation>
    <scope>NUCLEOTIDE SEQUENCE</scope>
    <source>
        <strain evidence="2">GM15</strain>
        <tissue evidence="2">Leaf</tissue>
    </source>
</reference>
<organism evidence="2 3">
    <name type="scientific">Populus tomentosa</name>
    <name type="common">Chinese white poplar</name>
    <dbReference type="NCBI Taxonomy" id="118781"/>
    <lineage>
        <taxon>Eukaryota</taxon>
        <taxon>Viridiplantae</taxon>
        <taxon>Streptophyta</taxon>
        <taxon>Embryophyta</taxon>
        <taxon>Tracheophyta</taxon>
        <taxon>Spermatophyta</taxon>
        <taxon>Magnoliopsida</taxon>
        <taxon>eudicotyledons</taxon>
        <taxon>Gunneridae</taxon>
        <taxon>Pentapetalae</taxon>
        <taxon>rosids</taxon>
        <taxon>fabids</taxon>
        <taxon>Malpighiales</taxon>
        <taxon>Salicaceae</taxon>
        <taxon>Saliceae</taxon>
        <taxon>Populus</taxon>
    </lineage>
</organism>
<accession>A0A8X7XTF6</accession>
<sequence length="135" mass="15538">MNSRKGNGKSTPKGDFSFRLETRATRKRSSTTRIEPIMPKLLPLEEGMRMFPRKGDNQDYPEHQWMTYKHLFLEQLDLNTGGLRHPTHMITPSPSCDSSSEEYLPRVRSSIQMNIEEVSTLAVLIEDVAKDTPHH</sequence>
<proteinExistence type="predicted"/>
<dbReference type="AlphaFoldDB" id="A0A8X7XTF6"/>
<comment type="caution">
    <text evidence="2">The sequence shown here is derived from an EMBL/GenBank/DDBJ whole genome shotgun (WGS) entry which is preliminary data.</text>
</comment>
<evidence type="ECO:0000256" key="1">
    <source>
        <dbReference type="SAM" id="MobiDB-lite"/>
    </source>
</evidence>
<keyword evidence="3" id="KW-1185">Reference proteome</keyword>
<name>A0A8X7XTF6_POPTO</name>
<evidence type="ECO:0000313" key="2">
    <source>
        <dbReference type="EMBL" id="KAG6736038.1"/>
    </source>
</evidence>
<evidence type="ECO:0000313" key="3">
    <source>
        <dbReference type="Proteomes" id="UP000886885"/>
    </source>
</evidence>
<protein>
    <submittedName>
        <fullName evidence="2">Uncharacterized protein</fullName>
    </submittedName>
</protein>
<feature type="compositionally biased region" description="Polar residues" evidence="1">
    <location>
        <begin position="1"/>
        <end position="10"/>
    </location>
</feature>
<feature type="region of interest" description="Disordered" evidence="1">
    <location>
        <begin position="1"/>
        <end position="34"/>
    </location>
</feature>
<dbReference type="Proteomes" id="UP000886885">
    <property type="component" value="Unassembled WGS sequence"/>
</dbReference>